<evidence type="ECO:0000313" key="2">
    <source>
        <dbReference type="EMBL" id="EFX78310.1"/>
    </source>
</evidence>
<name>E9GQK2_DAPPU</name>
<feature type="signal peptide" evidence="1">
    <location>
        <begin position="1"/>
        <end position="19"/>
    </location>
</feature>
<evidence type="ECO:0000313" key="4">
    <source>
        <dbReference type="Proteomes" id="UP000000305"/>
    </source>
</evidence>
<dbReference type="AlphaFoldDB" id="E9GQK2"/>
<keyword evidence="1" id="KW-0732">Signal</keyword>
<dbReference type="OrthoDB" id="6355394at2759"/>
<evidence type="ECO:0000313" key="3">
    <source>
        <dbReference type="EMBL" id="EFX78312.1"/>
    </source>
</evidence>
<gene>
    <name evidence="2" type="ORF">DAPPUDRAFT_105377</name>
    <name evidence="3" type="ORF">DAPPUDRAFT_320593</name>
</gene>
<dbReference type="KEGG" id="dpx:DAPPUDRAFT_320593"/>
<evidence type="ECO:0000256" key="1">
    <source>
        <dbReference type="SAM" id="SignalP"/>
    </source>
</evidence>
<dbReference type="KEGG" id="dpx:DAPPUDRAFT_105377"/>
<feature type="chain" id="PRO_5010831020" description="Platelet-derived growth factor (PDGF) family profile domain-containing protein" evidence="1">
    <location>
        <begin position="20"/>
        <end position="157"/>
    </location>
</feature>
<organism evidence="3 4">
    <name type="scientific">Daphnia pulex</name>
    <name type="common">Water flea</name>
    <dbReference type="NCBI Taxonomy" id="6669"/>
    <lineage>
        <taxon>Eukaryota</taxon>
        <taxon>Metazoa</taxon>
        <taxon>Ecdysozoa</taxon>
        <taxon>Arthropoda</taxon>
        <taxon>Crustacea</taxon>
        <taxon>Branchiopoda</taxon>
        <taxon>Diplostraca</taxon>
        <taxon>Cladocera</taxon>
        <taxon>Anomopoda</taxon>
        <taxon>Daphniidae</taxon>
        <taxon>Daphnia</taxon>
    </lineage>
</organism>
<dbReference type="EMBL" id="GL732558">
    <property type="protein sequence ID" value="EFX78312.1"/>
    <property type="molecule type" value="Genomic_DNA"/>
</dbReference>
<accession>E9GQK2</accession>
<evidence type="ECO:0008006" key="5">
    <source>
        <dbReference type="Google" id="ProtNLM"/>
    </source>
</evidence>
<dbReference type="HOGENOM" id="CLU_1760630_0_0_1"/>
<sequence length="157" mass="16651">MTMKTILLLVTFCVSAAHCLVLPSTGAIGSGQLGQPEEEDDVVQYRMVSIVDELQELGRHSQTVCPFKVENKTVENDHPLGNVVVTIDEIVCSGTCKNENCSGTGGSCKQLMTTLRVSIRDPATGLPENIISTNVAAGCSCTPQDTGALGEDVLRAR</sequence>
<dbReference type="EMBL" id="GL732558">
    <property type="protein sequence ID" value="EFX78310.1"/>
    <property type="molecule type" value="Genomic_DNA"/>
</dbReference>
<proteinExistence type="predicted"/>
<protein>
    <recommendedName>
        <fullName evidence="5">Platelet-derived growth factor (PDGF) family profile domain-containing protein</fullName>
    </recommendedName>
</protein>
<reference evidence="3 4" key="1">
    <citation type="journal article" date="2011" name="Science">
        <title>The ecoresponsive genome of Daphnia pulex.</title>
        <authorList>
            <person name="Colbourne J.K."/>
            <person name="Pfrender M.E."/>
            <person name="Gilbert D."/>
            <person name="Thomas W.K."/>
            <person name="Tucker A."/>
            <person name="Oakley T.H."/>
            <person name="Tokishita S."/>
            <person name="Aerts A."/>
            <person name="Arnold G.J."/>
            <person name="Basu M.K."/>
            <person name="Bauer D.J."/>
            <person name="Caceres C.E."/>
            <person name="Carmel L."/>
            <person name="Casola C."/>
            <person name="Choi J.H."/>
            <person name="Detter J.C."/>
            <person name="Dong Q."/>
            <person name="Dusheyko S."/>
            <person name="Eads B.D."/>
            <person name="Frohlich T."/>
            <person name="Geiler-Samerotte K.A."/>
            <person name="Gerlach D."/>
            <person name="Hatcher P."/>
            <person name="Jogdeo S."/>
            <person name="Krijgsveld J."/>
            <person name="Kriventseva E.V."/>
            <person name="Kultz D."/>
            <person name="Laforsch C."/>
            <person name="Lindquist E."/>
            <person name="Lopez J."/>
            <person name="Manak J.R."/>
            <person name="Muller J."/>
            <person name="Pangilinan J."/>
            <person name="Patwardhan R.P."/>
            <person name="Pitluck S."/>
            <person name="Pritham E.J."/>
            <person name="Rechtsteiner A."/>
            <person name="Rho M."/>
            <person name="Rogozin I.B."/>
            <person name="Sakarya O."/>
            <person name="Salamov A."/>
            <person name="Schaack S."/>
            <person name="Shapiro H."/>
            <person name="Shiga Y."/>
            <person name="Skalitzky C."/>
            <person name="Smith Z."/>
            <person name="Souvorov A."/>
            <person name="Sung W."/>
            <person name="Tang Z."/>
            <person name="Tsuchiya D."/>
            <person name="Tu H."/>
            <person name="Vos H."/>
            <person name="Wang M."/>
            <person name="Wolf Y.I."/>
            <person name="Yamagata H."/>
            <person name="Yamada T."/>
            <person name="Ye Y."/>
            <person name="Shaw J.R."/>
            <person name="Andrews J."/>
            <person name="Crease T.J."/>
            <person name="Tang H."/>
            <person name="Lucas S.M."/>
            <person name="Robertson H.M."/>
            <person name="Bork P."/>
            <person name="Koonin E.V."/>
            <person name="Zdobnov E.M."/>
            <person name="Grigoriev I.V."/>
            <person name="Lynch M."/>
            <person name="Boore J.L."/>
        </authorList>
    </citation>
    <scope>NUCLEOTIDE SEQUENCE [LARGE SCALE GENOMIC DNA]</scope>
</reference>
<keyword evidence="4" id="KW-1185">Reference proteome</keyword>
<dbReference type="Proteomes" id="UP000000305">
    <property type="component" value="Unassembled WGS sequence"/>
</dbReference>